<dbReference type="RefSeq" id="XP_067495063.1">
    <property type="nucleotide sequence ID" value="XM_067634457.1"/>
</dbReference>
<dbReference type="Gene3D" id="3.40.50.300">
    <property type="entry name" value="P-loop containing nucleotide triphosphate hydrolases"/>
    <property type="match status" value="1"/>
</dbReference>
<evidence type="ECO:0000256" key="2">
    <source>
        <dbReference type="ARBA" id="ARBA00023043"/>
    </source>
</evidence>
<dbReference type="OrthoDB" id="4772757at2759"/>
<keyword evidence="6" id="KW-1185">Reference proteome</keyword>
<evidence type="ECO:0000313" key="5">
    <source>
        <dbReference type="EMBL" id="RVD89519.1"/>
    </source>
</evidence>
<dbReference type="InterPro" id="IPR056884">
    <property type="entry name" value="NPHP3-like_N"/>
</dbReference>
<feature type="repeat" description="ANK" evidence="3">
    <location>
        <begin position="719"/>
        <end position="751"/>
    </location>
</feature>
<feature type="domain" description="Nephrocystin 3-like N-terminal" evidence="4">
    <location>
        <begin position="90"/>
        <end position="243"/>
    </location>
</feature>
<dbReference type="PANTHER" id="PTHR24126">
    <property type="entry name" value="ANKYRIN REPEAT, PH AND SEC7 DOMAIN CONTAINING PROTEIN SECG-RELATED"/>
    <property type="match status" value="1"/>
</dbReference>
<dbReference type="VEuPathDB" id="FungiDB:DFL_000523"/>
<dbReference type="SMART" id="SM00248">
    <property type="entry name" value="ANK"/>
    <property type="match status" value="7"/>
</dbReference>
<dbReference type="SUPFAM" id="SSF52540">
    <property type="entry name" value="P-loop containing nucleoside triphosphate hydrolases"/>
    <property type="match status" value="1"/>
</dbReference>
<dbReference type="InterPro" id="IPR002110">
    <property type="entry name" value="Ankyrin_rpt"/>
</dbReference>
<accession>A0A437AE10</accession>
<comment type="caution">
    <text evidence="5">The sequence shown here is derived from an EMBL/GenBank/DDBJ whole genome shotgun (WGS) entry which is preliminary data.</text>
</comment>
<keyword evidence="1" id="KW-0677">Repeat</keyword>
<dbReference type="PRINTS" id="PR01415">
    <property type="entry name" value="ANKYRIN"/>
</dbReference>
<gene>
    <name evidence="5" type="ORF">DFL_000523</name>
</gene>
<evidence type="ECO:0000256" key="1">
    <source>
        <dbReference type="ARBA" id="ARBA00022737"/>
    </source>
</evidence>
<dbReference type="STRING" id="97331.A0A437AE10"/>
<dbReference type="InterPro" id="IPR036770">
    <property type="entry name" value="Ankyrin_rpt-contain_sf"/>
</dbReference>
<sequence length="1369" mass="153900">MNQTGSFETGFNSGIQLVSNSGNIQQVHGTGYIQNIDVHYNICHQNCDHNAQGIDYKDANFHRHMELWKARIHQTDASKDEESLSHRPGPCDWILERECYKKWSTDEAKTSVLWIQGRVGCGKSTILSRIVDELNVRSTQGEIHLLYFYISATDEKLRGGGALIRSFMRQIMKCGPTANKFPGSPLDRNDIEQKEDHDLRPYLFNYLRNKTALPVFIIVDALDEVGNGDRNLLLKMIIEEHESTDLTEQDRSTPTKEHESNLRKPCFKILLSSRDDVGVETIRTLPSTKDRRTKLDIFEIQPKDIADDIQSFIQRELVPICFGKSGYDLNSDWQIKIVNTLTERANGTFLWVHYQVMIICNMPWSSIGRHVETLATPGGGSVDGINSFYKQIIEKLTSGVMISQLQRETARKVFTLLVHASGPIPVDTLLDALFPDTKGFDPKDIVSFCKYLVDIDESQRVFRWTHYSVYQYFTNKIKDGQSTTRPHKLIALEGTSDRALIAEICLSYLCRPTFARAEQIDSARYGNNSFKKYLSENKFLEFACTKWAHYSRPRLAHGQVKKSILELCKNYSNMQLAFHIFLHIASRNAYIVDGVCPTHIISYFHLSEFFKELDRRKLLETHAQAGNGFTAVHWAIDSYNNPADINISEEDSDTATDFRAHEEDVLSTVKKLVEYNANINIQDNKGCTPLYHAARQGYLNVVRELLQTKEIMVDLHGEKSGTPLIVASYKGHAAIVEKLIEKKADATISSEFGTALHAAASQGSTKCVSIILEDRKARLLDIAVPKIGTPLHEAAYYGQPEIVGMLLKKGFGVDSKSESYGTPLQAAAGGCYKGNDRANVEFKKIFKMLLESGADVNAQGGLFQTALHAVVHNGHCELADMLLQKGARVNIKGVNGTALQIAQQEGYTEIVKLLKQRKSRWFWSIFEISSGSGNSRAPKEVSTQGGFVKHITAVPLWMFMTALKADDEKRMEMFFTAYQKIIEQNINANQMGSLEVLALIGEQVFQEIISFTVLRHNSRAGKPTPAAQILDTKTQTKTPRSLAETIVNFLFRIFNKWSHPPKAEQDFPADASIETPADDGSTTKDFPFYSEDPAFRTLDRLTNIAVAILGNSIDRNNWDAVNLLSTVWTRALFEVQRQEKIGDEMLRDLINARAEELMLLLKKGELEGGKRIAKVAVQLLATAIGHIGGDEKYKHLVCSLARIWALAMGNIHELGEEKKQDYLTPLLETVIEAIKTALKNKDGKRIEQLAEVILAVFIHVITELSLDSLFDKVAGICLKVWDTITVSDYPQGELARQALKGKATKFIDFLRSVVDNNRKDIFEFAKERGDGLPEDLNALLSTYKAIPVRPQVQESKPSDGTNCNNIIQP</sequence>
<feature type="repeat" description="ANK" evidence="3">
    <location>
        <begin position="789"/>
        <end position="818"/>
    </location>
</feature>
<feature type="repeat" description="ANK" evidence="3">
    <location>
        <begin position="685"/>
        <end position="707"/>
    </location>
</feature>
<dbReference type="SUPFAM" id="SSF48403">
    <property type="entry name" value="Ankyrin repeat"/>
    <property type="match status" value="1"/>
</dbReference>
<evidence type="ECO:0000256" key="3">
    <source>
        <dbReference type="PROSITE-ProRule" id="PRU00023"/>
    </source>
</evidence>
<dbReference type="Pfam" id="PF12796">
    <property type="entry name" value="Ank_2"/>
    <property type="match status" value="3"/>
</dbReference>
<evidence type="ECO:0000313" key="6">
    <source>
        <dbReference type="Proteomes" id="UP000283090"/>
    </source>
</evidence>
<dbReference type="GeneID" id="93582834"/>
<dbReference type="PROSITE" id="PS50088">
    <property type="entry name" value="ANK_REPEAT"/>
    <property type="match status" value="4"/>
</dbReference>
<dbReference type="Gene3D" id="1.25.40.20">
    <property type="entry name" value="Ankyrin repeat-containing domain"/>
    <property type="match status" value="2"/>
</dbReference>
<organism evidence="5 6">
    <name type="scientific">Arthrobotrys flagrans</name>
    <name type="common">Nematode-trapping fungus</name>
    <name type="synonym">Trichothecium flagrans</name>
    <dbReference type="NCBI Taxonomy" id="97331"/>
    <lineage>
        <taxon>Eukaryota</taxon>
        <taxon>Fungi</taxon>
        <taxon>Dikarya</taxon>
        <taxon>Ascomycota</taxon>
        <taxon>Pezizomycotina</taxon>
        <taxon>Orbiliomycetes</taxon>
        <taxon>Orbiliales</taxon>
        <taxon>Orbiliaceae</taxon>
        <taxon>Arthrobotrys</taxon>
    </lineage>
</organism>
<dbReference type="PANTHER" id="PTHR24126:SF14">
    <property type="entry name" value="ANK_REP_REGION DOMAIN-CONTAINING PROTEIN"/>
    <property type="match status" value="1"/>
</dbReference>
<evidence type="ECO:0000259" key="4">
    <source>
        <dbReference type="Pfam" id="PF24883"/>
    </source>
</evidence>
<protein>
    <recommendedName>
        <fullName evidence="4">Nephrocystin 3-like N-terminal domain-containing protein</fullName>
    </recommendedName>
</protein>
<dbReference type="InterPro" id="IPR027417">
    <property type="entry name" value="P-loop_NTPase"/>
</dbReference>
<dbReference type="EMBL" id="SAEB01000001">
    <property type="protein sequence ID" value="RVD89519.1"/>
    <property type="molecule type" value="Genomic_DNA"/>
</dbReference>
<dbReference type="Pfam" id="PF24883">
    <property type="entry name" value="NPHP3_N"/>
    <property type="match status" value="1"/>
</dbReference>
<proteinExistence type="predicted"/>
<reference evidence="5 6" key="1">
    <citation type="submission" date="2019-01" db="EMBL/GenBank/DDBJ databases">
        <title>Intercellular communication is required for trap formation in the nematode-trapping fungus Duddingtonia flagrans.</title>
        <authorList>
            <person name="Youssar L."/>
            <person name="Wernet V."/>
            <person name="Hensel N."/>
            <person name="Hildebrandt H.-G."/>
            <person name="Fischer R."/>
        </authorList>
    </citation>
    <scope>NUCLEOTIDE SEQUENCE [LARGE SCALE GENOMIC DNA]</scope>
    <source>
        <strain evidence="5 6">CBS H-5679</strain>
    </source>
</reference>
<dbReference type="PROSITE" id="PS50297">
    <property type="entry name" value="ANK_REP_REGION"/>
    <property type="match status" value="3"/>
</dbReference>
<keyword evidence="2 3" id="KW-0040">ANK repeat</keyword>
<feature type="repeat" description="ANK" evidence="3">
    <location>
        <begin position="862"/>
        <end position="894"/>
    </location>
</feature>
<name>A0A437AE10_ARTFL</name>
<dbReference type="Proteomes" id="UP000283090">
    <property type="component" value="Unassembled WGS sequence"/>
</dbReference>